<dbReference type="Proteomes" id="UP001454036">
    <property type="component" value="Unassembled WGS sequence"/>
</dbReference>
<feature type="compositionally biased region" description="Polar residues" evidence="1">
    <location>
        <begin position="195"/>
        <end position="213"/>
    </location>
</feature>
<gene>
    <name evidence="2" type="ORF">LIER_33439</name>
</gene>
<comment type="caution">
    <text evidence="2">The sequence shown here is derived from an EMBL/GenBank/DDBJ whole genome shotgun (WGS) entry which is preliminary data.</text>
</comment>
<feature type="compositionally biased region" description="Polar residues" evidence="1">
    <location>
        <begin position="326"/>
        <end position="336"/>
    </location>
</feature>
<reference evidence="2 3" key="1">
    <citation type="submission" date="2024-01" db="EMBL/GenBank/DDBJ databases">
        <title>The complete chloroplast genome sequence of Lithospermum erythrorhizon: insights into the phylogenetic relationship among Boraginaceae species and the maternal lineages of purple gromwells.</title>
        <authorList>
            <person name="Okada T."/>
            <person name="Watanabe K."/>
        </authorList>
    </citation>
    <scope>NUCLEOTIDE SEQUENCE [LARGE SCALE GENOMIC DNA]</scope>
</reference>
<protein>
    <submittedName>
        <fullName evidence="2">Uncharacterized protein</fullName>
    </submittedName>
</protein>
<evidence type="ECO:0000256" key="1">
    <source>
        <dbReference type="SAM" id="MobiDB-lite"/>
    </source>
</evidence>
<organism evidence="2 3">
    <name type="scientific">Lithospermum erythrorhizon</name>
    <name type="common">Purple gromwell</name>
    <name type="synonym">Lithospermum officinale var. erythrorhizon</name>
    <dbReference type="NCBI Taxonomy" id="34254"/>
    <lineage>
        <taxon>Eukaryota</taxon>
        <taxon>Viridiplantae</taxon>
        <taxon>Streptophyta</taxon>
        <taxon>Embryophyta</taxon>
        <taxon>Tracheophyta</taxon>
        <taxon>Spermatophyta</taxon>
        <taxon>Magnoliopsida</taxon>
        <taxon>eudicotyledons</taxon>
        <taxon>Gunneridae</taxon>
        <taxon>Pentapetalae</taxon>
        <taxon>asterids</taxon>
        <taxon>lamiids</taxon>
        <taxon>Boraginales</taxon>
        <taxon>Boraginaceae</taxon>
        <taxon>Boraginoideae</taxon>
        <taxon>Lithospermeae</taxon>
        <taxon>Lithospermum</taxon>
    </lineage>
</organism>
<accession>A0AAV3S1Z8</accession>
<sequence length="473" mass="51065">MSSQQQPRQWFRFGSFFQAAQQPQPRPSPPTTMPTQQPAIRAPLIQPRQNAALPTPSQDTPRPAGVPNEVNVQRFPVTPTPVSGPAPRLPTLPNAATPTTIKQPTKTIQPAVPQPRPLSFQLTPRVETQPLPSTQPLGASNEATIKSSVIAPMQPSAPPRSLPAPRSPPKAKTSSRSSPPPLPLTTTATTVPSLQLQPSDKTNASTPYSSPISRTPPSPGTVSIRSSSPTTSPGRKLSEPTSLLTSPVNEPQSYSPPPSNAFPSKSTNRDLKPKTSPEFNKPISESIKFRQTSRPPSSDQAEQKNVLVQETLDKSRVIPSKHNVHDQNSTETTKNKNGAKDKGKTTPKKPHDPEKSGTRLILAGVNKGAVMDLSNKDKKESSSFRGIGKKLGSVLDDGKQETTNPNMEAKNHNKRMSIQSSTMKAFINSNVQGVNNSISFNSSCTDKDPGVHLRLYNKGNVGQKEILQKDQSK</sequence>
<name>A0AAV3S1Z8_LITER</name>
<feature type="compositionally biased region" description="Pro residues" evidence="1">
    <location>
        <begin position="155"/>
        <end position="168"/>
    </location>
</feature>
<evidence type="ECO:0000313" key="2">
    <source>
        <dbReference type="EMBL" id="GAA0186151.1"/>
    </source>
</evidence>
<feature type="region of interest" description="Disordered" evidence="1">
    <location>
        <begin position="390"/>
        <end position="413"/>
    </location>
</feature>
<dbReference type="EMBL" id="BAABME010013422">
    <property type="protein sequence ID" value="GAA0186151.1"/>
    <property type="molecule type" value="Genomic_DNA"/>
</dbReference>
<dbReference type="PANTHER" id="PTHR33472">
    <property type="entry name" value="OS01G0106600 PROTEIN"/>
    <property type="match status" value="1"/>
</dbReference>
<dbReference type="PANTHER" id="PTHR33472:SF28">
    <property type="entry name" value="BROMO AND FHA DOMAIN-CONTAINING PROTEIN DDB_G0267958"/>
    <property type="match status" value="1"/>
</dbReference>
<feature type="compositionally biased region" description="Pro residues" evidence="1">
    <location>
        <begin position="78"/>
        <end position="90"/>
    </location>
</feature>
<evidence type="ECO:0000313" key="3">
    <source>
        <dbReference type="Proteomes" id="UP001454036"/>
    </source>
</evidence>
<proteinExistence type="predicted"/>
<feature type="compositionally biased region" description="Polar residues" evidence="1">
    <location>
        <begin position="289"/>
        <end position="300"/>
    </location>
</feature>
<keyword evidence="3" id="KW-1185">Reference proteome</keyword>
<feature type="compositionally biased region" description="Low complexity" evidence="1">
    <location>
        <begin position="184"/>
        <end position="194"/>
    </location>
</feature>
<feature type="compositionally biased region" description="Polar residues" evidence="1">
    <location>
        <begin position="130"/>
        <end position="147"/>
    </location>
</feature>
<feature type="compositionally biased region" description="Basic and acidic residues" evidence="1">
    <location>
        <begin position="338"/>
        <end position="357"/>
    </location>
</feature>
<feature type="compositionally biased region" description="Low complexity" evidence="1">
    <location>
        <begin position="91"/>
        <end position="109"/>
    </location>
</feature>
<feature type="region of interest" description="Disordered" evidence="1">
    <location>
        <begin position="1"/>
        <end position="359"/>
    </location>
</feature>
<feature type="compositionally biased region" description="Polar residues" evidence="1">
    <location>
        <begin position="220"/>
        <end position="253"/>
    </location>
</feature>
<dbReference type="AlphaFoldDB" id="A0AAV3S1Z8"/>